<evidence type="ECO:0000256" key="10">
    <source>
        <dbReference type="ARBA" id="ARBA00040700"/>
    </source>
</evidence>
<name>A0A672Z398_9TELE</name>
<evidence type="ECO:0000256" key="8">
    <source>
        <dbReference type="ARBA" id="ARBA00023329"/>
    </source>
</evidence>
<evidence type="ECO:0000313" key="14">
    <source>
        <dbReference type="Ensembl" id="ENSSORP00005011017.1"/>
    </source>
</evidence>
<dbReference type="SUPFAM" id="SSF52374">
    <property type="entry name" value="Nucleotidylyl transferase"/>
    <property type="match status" value="1"/>
</dbReference>
<dbReference type="InterPro" id="IPR004821">
    <property type="entry name" value="Cyt_trans-like"/>
</dbReference>
<comment type="cofactor">
    <cofactor evidence="1">
        <name>Mg(2+)</name>
        <dbReference type="ChEBI" id="CHEBI:18420"/>
    </cofactor>
</comment>
<dbReference type="GO" id="GO:0004515">
    <property type="term" value="F:nicotinate-nucleotide adenylyltransferase activity"/>
    <property type="evidence" value="ECO:0007669"/>
    <property type="project" value="TreeGrafter"/>
</dbReference>
<comment type="subcellular location">
    <subcellularLocation>
        <location evidence="2">Cell projection</location>
        <location evidence="2">Axon</location>
    </subcellularLocation>
    <subcellularLocation>
        <location evidence="3">Cytoplasmic vesicle membrane</location>
        <topology evidence="3">Lipid-anchor</topology>
    </subcellularLocation>
    <subcellularLocation>
        <location evidence="9">Golgi apparatus membrane</location>
        <topology evidence="9">Lipid-anchor</topology>
    </subcellularLocation>
</comment>
<protein>
    <recommendedName>
        <fullName evidence="10">Nicotinamide/nicotinic acid mononucleotide adenylyltransferase 2</fullName>
    </recommendedName>
    <alternativeName>
        <fullName evidence="11">Nicotinamide mononucleotide adenylyltransferase 2</fullName>
    </alternativeName>
    <alternativeName>
        <fullName evidence="12">Nicotinate-nucleotide adenylyltransferase 2</fullName>
    </alternativeName>
</protein>
<dbReference type="InterPro" id="IPR014729">
    <property type="entry name" value="Rossmann-like_a/b/a_fold"/>
</dbReference>
<reference evidence="14" key="1">
    <citation type="submission" date="2019-06" db="EMBL/GenBank/DDBJ databases">
        <authorList>
            <consortium name="Wellcome Sanger Institute Data Sharing"/>
        </authorList>
    </citation>
    <scope>NUCLEOTIDE SEQUENCE [LARGE SCALE GENOMIC DNA]</scope>
</reference>
<evidence type="ECO:0000313" key="15">
    <source>
        <dbReference type="Proteomes" id="UP000472271"/>
    </source>
</evidence>
<evidence type="ECO:0000256" key="9">
    <source>
        <dbReference type="ARBA" id="ARBA00037794"/>
    </source>
</evidence>
<keyword evidence="4" id="KW-0333">Golgi apparatus</keyword>
<dbReference type="GO" id="GO:0000139">
    <property type="term" value="C:Golgi membrane"/>
    <property type="evidence" value="ECO:0007669"/>
    <property type="project" value="UniProtKB-SubCell"/>
</dbReference>
<dbReference type="InParanoid" id="A0A672Z398"/>
<dbReference type="Proteomes" id="UP000472271">
    <property type="component" value="Chromosome 17"/>
</dbReference>
<keyword evidence="7" id="KW-0449">Lipoprotein</keyword>
<reference evidence="14" key="2">
    <citation type="submission" date="2025-08" db="UniProtKB">
        <authorList>
            <consortium name="Ensembl"/>
        </authorList>
    </citation>
    <scope>IDENTIFICATION</scope>
</reference>
<evidence type="ECO:0000256" key="7">
    <source>
        <dbReference type="ARBA" id="ARBA00023288"/>
    </source>
</evidence>
<evidence type="ECO:0000259" key="13">
    <source>
        <dbReference type="Pfam" id="PF01467"/>
    </source>
</evidence>
<dbReference type="Ensembl" id="ENSSORT00005011391.1">
    <property type="protein sequence ID" value="ENSSORP00005011017.1"/>
    <property type="gene ID" value="ENSSORG00005005948.1"/>
</dbReference>
<evidence type="ECO:0000256" key="5">
    <source>
        <dbReference type="ARBA" id="ARBA00023136"/>
    </source>
</evidence>
<keyword evidence="5" id="KW-0472">Membrane</keyword>
<dbReference type="Pfam" id="PF01467">
    <property type="entry name" value="CTP_transf_like"/>
    <property type="match status" value="1"/>
</dbReference>
<evidence type="ECO:0000256" key="11">
    <source>
        <dbReference type="ARBA" id="ARBA00041585"/>
    </source>
</evidence>
<keyword evidence="6" id="KW-0966">Cell projection</keyword>
<reference evidence="14" key="3">
    <citation type="submission" date="2025-09" db="UniProtKB">
        <authorList>
            <consortium name="Ensembl"/>
        </authorList>
    </citation>
    <scope>IDENTIFICATION</scope>
</reference>
<dbReference type="GO" id="GO:0009435">
    <property type="term" value="P:NAD+ biosynthetic process"/>
    <property type="evidence" value="ECO:0007669"/>
    <property type="project" value="TreeGrafter"/>
</dbReference>
<dbReference type="PANTHER" id="PTHR12039:SF18">
    <property type="entry name" value="NICOTINAMIDE_NICOTINIC ACID MONONUCLEOTIDE ADENYLYLTRANSFERASE 2"/>
    <property type="match status" value="1"/>
</dbReference>
<dbReference type="GO" id="GO:0030659">
    <property type="term" value="C:cytoplasmic vesicle membrane"/>
    <property type="evidence" value="ECO:0007669"/>
    <property type="project" value="UniProtKB-SubCell"/>
</dbReference>
<keyword evidence="15" id="KW-1185">Reference proteome</keyword>
<evidence type="ECO:0000256" key="3">
    <source>
        <dbReference type="ARBA" id="ARBA00004594"/>
    </source>
</evidence>
<organism evidence="14 15">
    <name type="scientific">Sphaeramia orbicularis</name>
    <name type="common">orbiculate cardinalfish</name>
    <dbReference type="NCBI Taxonomy" id="375764"/>
    <lineage>
        <taxon>Eukaryota</taxon>
        <taxon>Metazoa</taxon>
        <taxon>Chordata</taxon>
        <taxon>Craniata</taxon>
        <taxon>Vertebrata</taxon>
        <taxon>Euteleostomi</taxon>
        <taxon>Actinopterygii</taxon>
        <taxon>Neopterygii</taxon>
        <taxon>Teleostei</taxon>
        <taxon>Neoteleostei</taxon>
        <taxon>Acanthomorphata</taxon>
        <taxon>Gobiaria</taxon>
        <taxon>Kurtiformes</taxon>
        <taxon>Apogonoidei</taxon>
        <taxon>Apogonidae</taxon>
        <taxon>Apogoninae</taxon>
        <taxon>Sphaeramia</taxon>
    </lineage>
</organism>
<evidence type="ECO:0000256" key="2">
    <source>
        <dbReference type="ARBA" id="ARBA00004489"/>
    </source>
</evidence>
<evidence type="ECO:0000256" key="1">
    <source>
        <dbReference type="ARBA" id="ARBA00001946"/>
    </source>
</evidence>
<dbReference type="AlphaFoldDB" id="A0A672Z398"/>
<proteinExistence type="predicted"/>
<evidence type="ECO:0000256" key="4">
    <source>
        <dbReference type="ARBA" id="ARBA00023034"/>
    </source>
</evidence>
<evidence type="ECO:0000256" key="6">
    <source>
        <dbReference type="ARBA" id="ARBA00023273"/>
    </source>
</evidence>
<dbReference type="InterPro" id="IPR051182">
    <property type="entry name" value="Euk_NMN_adenylyltrnsfrase"/>
</dbReference>
<evidence type="ECO:0000256" key="12">
    <source>
        <dbReference type="ARBA" id="ARBA00043172"/>
    </source>
</evidence>
<dbReference type="Gene3D" id="3.40.50.620">
    <property type="entry name" value="HUPs"/>
    <property type="match status" value="1"/>
</dbReference>
<accession>A0A672Z398</accession>
<dbReference type="PANTHER" id="PTHR12039">
    <property type="entry name" value="NICOTINAMIDE MONONUCLEOTIDE ADENYLYLTRANSFERASE"/>
    <property type="match status" value="1"/>
</dbReference>
<sequence length="92" mass="10608">MKNKSTKTHVILLSCGSFNPITKGHIHMFEKAREYLHKTGRFIVIGGIISPVHDSYGKPTRSHQDLINRQLIFIRTDKNETHQVQTERPITD</sequence>
<dbReference type="GO" id="GO:0030424">
    <property type="term" value="C:axon"/>
    <property type="evidence" value="ECO:0007669"/>
    <property type="project" value="UniProtKB-SubCell"/>
</dbReference>
<dbReference type="GO" id="GO:0000309">
    <property type="term" value="F:nicotinamide-nucleotide adenylyltransferase activity"/>
    <property type="evidence" value="ECO:0007669"/>
    <property type="project" value="TreeGrafter"/>
</dbReference>
<keyword evidence="8" id="KW-0968">Cytoplasmic vesicle</keyword>
<feature type="domain" description="Cytidyltransferase-like" evidence="13">
    <location>
        <begin position="15"/>
        <end position="62"/>
    </location>
</feature>